<dbReference type="SUPFAM" id="SSF55060">
    <property type="entry name" value="GHMP Kinase, C-terminal domain"/>
    <property type="match status" value="1"/>
</dbReference>
<dbReference type="OrthoDB" id="9809438at2"/>
<dbReference type="InterPro" id="IPR036554">
    <property type="entry name" value="GHMP_kinase_C_sf"/>
</dbReference>
<dbReference type="InterPro" id="IPR006204">
    <property type="entry name" value="GHMP_kinase_N_dom"/>
</dbReference>
<evidence type="ECO:0000256" key="2">
    <source>
        <dbReference type="ARBA" id="ARBA00012052"/>
    </source>
</evidence>
<evidence type="ECO:0000256" key="8">
    <source>
        <dbReference type="ARBA" id="ARBA00023229"/>
    </source>
</evidence>
<dbReference type="Gene3D" id="3.30.230.10">
    <property type="match status" value="1"/>
</dbReference>
<keyword evidence="5 10" id="KW-0547">Nucleotide-binding</keyword>
<dbReference type="Pfam" id="PF00288">
    <property type="entry name" value="GHMP_kinases_N"/>
    <property type="match status" value="1"/>
</dbReference>
<dbReference type="InterPro" id="IPR004424">
    <property type="entry name" value="IspE"/>
</dbReference>
<dbReference type="EC" id="2.7.1.148" evidence="2 10"/>
<dbReference type="Gene3D" id="3.30.70.890">
    <property type="entry name" value="GHMP kinase, C-terminal domain"/>
    <property type="match status" value="1"/>
</dbReference>
<evidence type="ECO:0000256" key="9">
    <source>
        <dbReference type="ARBA" id="ARBA00032554"/>
    </source>
</evidence>
<dbReference type="GO" id="GO:0005524">
    <property type="term" value="F:ATP binding"/>
    <property type="evidence" value="ECO:0007669"/>
    <property type="project" value="UniProtKB-UniRule"/>
</dbReference>
<feature type="domain" description="GHMP kinase N-terminal" evidence="11">
    <location>
        <begin position="67"/>
        <end position="145"/>
    </location>
</feature>
<dbReference type="FunFam" id="3.30.230.10:FF:000022">
    <property type="entry name" value="4-diphosphocytidyl-2-C-methyl-D-erythritol kinase"/>
    <property type="match status" value="1"/>
</dbReference>
<comment type="function">
    <text evidence="10">Catalyzes the phosphorylation of the position 2 hydroxy group of 4-diphosphocytidyl-2C-methyl-D-erythritol.</text>
</comment>
<keyword evidence="6 10" id="KW-0418">Kinase</keyword>
<accession>A0A8J2U5B7</accession>
<evidence type="ECO:0000256" key="3">
    <source>
        <dbReference type="ARBA" id="ARBA00017473"/>
    </source>
</evidence>
<evidence type="ECO:0000256" key="6">
    <source>
        <dbReference type="ARBA" id="ARBA00022777"/>
    </source>
</evidence>
<dbReference type="SUPFAM" id="SSF54211">
    <property type="entry name" value="Ribosomal protein S5 domain 2-like"/>
    <property type="match status" value="1"/>
</dbReference>
<comment type="similarity">
    <text evidence="1 10">Belongs to the GHMP kinase family. IspE subfamily.</text>
</comment>
<dbReference type="InterPro" id="IPR014721">
    <property type="entry name" value="Ribsml_uS5_D2-typ_fold_subgr"/>
</dbReference>
<dbReference type="PANTHER" id="PTHR43527">
    <property type="entry name" value="4-DIPHOSPHOCYTIDYL-2-C-METHYL-D-ERYTHRITOL KINASE, CHLOROPLASTIC"/>
    <property type="match status" value="1"/>
</dbReference>
<comment type="caution">
    <text evidence="13">The sequence shown here is derived from an EMBL/GenBank/DDBJ whole genome shotgun (WGS) entry which is preliminary data.</text>
</comment>
<comment type="pathway">
    <text evidence="10">Isoprenoid biosynthesis; isopentenyl diphosphate biosynthesis via DXP pathway; isopentenyl diphosphate from 1-deoxy-D-xylulose 5-phosphate: step 3/6.</text>
</comment>
<evidence type="ECO:0000259" key="12">
    <source>
        <dbReference type="Pfam" id="PF08544"/>
    </source>
</evidence>
<dbReference type="RefSeq" id="WP_087505766.1">
    <property type="nucleotide sequence ID" value="NZ_BMDX01000009.1"/>
</dbReference>
<dbReference type="HAMAP" id="MF_00061">
    <property type="entry name" value="IspE"/>
    <property type="match status" value="1"/>
</dbReference>
<reference evidence="14" key="1">
    <citation type="journal article" date="2019" name="Int. J. Syst. Evol. Microbiol.">
        <title>The Global Catalogue of Microorganisms (GCM) 10K type strain sequencing project: providing services to taxonomists for standard genome sequencing and annotation.</title>
        <authorList>
            <consortium name="The Broad Institute Genomics Platform"/>
            <consortium name="The Broad Institute Genome Sequencing Center for Infectious Disease"/>
            <person name="Wu L."/>
            <person name="Ma J."/>
        </authorList>
    </citation>
    <scope>NUCLEOTIDE SEQUENCE [LARGE SCALE GENOMIC DNA]</scope>
    <source>
        <strain evidence="14">CGMCC 1.10130</strain>
    </source>
</reference>
<dbReference type="AlphaFoldDB" id="A0A8J2U5B7"/>
<evidence type="ECO:0000256" key="5">
    <source>
        <dbReference type="ARBA" id="ARBA00022741"/>
    </source>
</evidence>
<dbReference type="EMBL" id="BMDX01000009">
    <property type="protein sequence ID" value="GGA78832.1"/>
    <property type="molecule type" value="Genomic_DNA"/>
</dbReference>
<dbReference type="InterPro" id="IPR020568">
    <property type="entry name" value="Ribosomal_Su5_D2-typ_SF"/>
</dbReference>
<dbReference type="GO" id="GO:0016114">
    <property type="term" value="P:terpenoid biosynthetic process"/>
    <property type="evidence" value="ECO:0007669"/>
    <property type="project" value="UniProtKB-UniRule"/>
</dbReference>
<dbReference type="NCBIfam" id="TIGR00154">
    <property type="entry name" value="ispE"/>
    <property type="match status" value="1"/>
</dbReference>
<evidence type="ECO:0000259" key="11">
    <source>
        <dbReference type="Pfam" id="PF00288"/>
    </source>
</evidence>
<dbReference type="GO" id="GO:0050515">
    <property type="term" value="F:4-(cytidine 5'-diphospho)-2-C-methyl-D-erythritol kinase activity"/>
    <property type="evidence" value="ECO:0007669"/>
    <property type="project" value="UniProtKB-UniRule"/>
</dbReference>
<name>A0A8J2U5B7_9GAMM</name>
<gene>
    <name evidence="13" type="primary">ipk</name>
    <name evidence="10" type="synonym">ispE</name>
    <name evidence="13" type="ORF">GCM10011369_20970</name>
</gene>
<evidence type="ECO:0000256" key="1">
    <source>
        <dbReference type="ARBA" id="ARBA00009684"/>
    </source>
</evidence>
<protein>
    <recommendedName>
        <fullName evidence="3 10">4-diphosphocytidyl-2-C-methyl-D-erythritol kinase</fullName>
        <shortName evidence="10">CMK</shortName>
        <ecNumber evidence="2 10">2.7.1.148</ecNumber>
    </recommendedName>
    <alternativeName>
        <fullName evidence="9 10">4-(cytidine-5'-diphospho)-2-C-methyl-D-erythritol kinase</fullName>
    </alternativeName>
</protein>
<dbReference type="PANTHER" id="PTHR43527:SF2">
    <property type="entry name" value="4-DIPHOSPHOCYTIDYL-2-C-METHYL-D-ERYTHRITOL KINASE, CHLOROPLASTIC"/>
    <property type="match status" value="1"/>
</dbReference>
<dbReference type="InterPro" id="IPR013750">
    <property type="entry name" value="GHMP_kinase_C_dom"/>
</dbReference>
<evidence type="ECO:0000313" key="13">
    <source>
        <dbReference type="EMBL" id="GGA78832.1"/>
    </source>
</evidence>
<evidence type="ECO:0000256" key="7">
    <source>
        <dbReference type="ARBA" id="ARBA00022840"/>
    </source>
</evidence>
<evidence type="ECO:0000313" key="14">
    <source>
        <dbReference type="Proteomes" id="UP000619743"/>
    </source>
</evidence>
<feature type="domain" description="GHMP kinase C-terminal" evidence="12">
    <location>
        <begin position="207"/>
        <end position="260"/>
    </location>
</feature>
<keyword evidence="14" id="KW-1185">Reference proteome</keyword>
<dbReference type="Pfam" id="PF08544">
    <property type="entry name" value="GHMP_kinases_C"/>
    <property type="match status" value="1"/>
</dbReference>
<evidence type="ECO:0000256" key="4">
    <source>
        <dbReference type="ARBA" id="ARBA00022679"/>
    </source>
</evidence>
<dbReference type="PIRSF" id="PIRSF010376">
    <property type="entry name" value="IspE"/>
    <property type="match status" value="1"/>
</dbReference>
<keyword evidence="4 10" id="KW-0808">Transferase</keyword>
<feature type="active site" evidence="10">
    <location>
        <position position="12"/>
    </location>
</feature>
<organism evidence="13 14">
    <name type="scientific">Neiella marina</name>
    <dbReference type="NCBI Taxonomy" id="508461"/>
    <lineage>
        <taxon>Bacteria</taxon>
        <taxon>Pseudomonadati</taxon>
        <taxon>Pseudomonadota</taxon>
        <taxon>Gammaproteobacteria</taxon>
        <taxon>Alteromonadales</taxon>
        <taxon>Echinimonadaceae</taxon>
        <taxon>Neiella</taxon>
    </lineage>
</organism>
<comment type="catalytic activity">
    <reaction evidence="10">
        <text>4-CDP-2-C-methyl-D-erythritol + ATP = 4-CDP-2-C-methyl-D-erythritol 2-phosphate + ADP + H(+)</text>
        <dbReference type="Rhea" id="RHEA:18437"/>
        <dbReference type="ChEBI" id="CHEBI:15378"/>
        <dbReference type="ChEBI" id="CHEBI:30616"/>
        <dbReference type="ChEBI" id="CHEBI:57823"/>
        <dbReference type="ChEBI" id="CHEBI:57919"/>
        <dbReference type="ChEBI" id="CHEBI:456216"/>
        <dbReference type="EC" id="2.7.1.148"/>
    </reaction>
</comment>
<dbReference type="GO" id="GO:0019288">
    <property type="term" value="P:isopentenyl diphosphate biosynthetic process, methylerythritol 4-phosphate pathway"/>
    <property type="evidence" value="ECO:0007669"/>
    <property type="project" value="UniProtKB-UniRule"/>
</dbReference>
<proteinExistence type="inferred from homology"/>
<keyword evidence="7 10" id="KW-0067">ATP-binding</keyword>
<dbReference type="Proteomes" id="UP000619743">
    <property type="component" value="Unassembled WGS sequence"/>
</dbReference>
<feature type="binding site" evidence="10">
    <location>
        <begin position="95"/>
        <end position="105"/>
    </location>
    <ligand>
        <name>ATP</name>
        <dbReference type="ChEBI" id="CHEBI:30616"/>
    </ligand>
</feature>
<evidence type="ECO:0000256" key="10">
    <source>
        <dbReference type="HAMAP-Rule" id="MF_00061"/>
    </source>
</evidence>
<sequence length="282" mass="30904">MKFPLTLPSPAKLNLFLHINGRLPNGYHELQTVFQFVDYGDTMTFEPRDDGEVILITEFDGVAHDDNLIVRAARLLQQHTGCQQGIQISIDKILPMGGGIGGGSSNAATVLLACNYIWNTKLPLEELAQLGLQLGADVPVFVHGKATFAEGVGEKFTDVDPEQPWYLIVYPSVHVNTGTIFNHPDLPRSTAKLVSTDIKPNELGNDCQQLVAKTYPQVEKALRWLLEYAPSKLTGTGSCVFAPFQTQQQAHQALLDLPEPMTGFVAKGCNTSPLHTALQQQQ</sequence>
<keyword evidence="8 10" id="KW-0414">Isoprene biosynthesis</keyword>
<dbReference type="UniPathway" id="UPA00056">
    <property type="reaction ID" value="UER00094"/>
</dbReference>
<feature type="active site" evidence="10">
    <location>
        <position position="137"/>
    </location>
</feature>